<dbReference type="InterPro" id="IPR022616">
    <property type="entry name" value="Glyco_hydro_4_C"/>
</dbReference>
<dbReference type="AlphaFoldDB" id="A0A543CTS0"/>
<dbReference type="Gene3D" id="3.40.50.720">
    <property type="entry name" value="NAD(P)-binding Rossmann-like Domain"/>
    <property type="match status" value="1"/>
</dbReference>
<evidence type="ECO:0000313" key="13">
    <source>
        <dbReference type="Proteomes" id="UP000316096"/>
    </source>
</evidence>
<dbReference type="SUPFAM" id="SSF56327">
    <property type="entry name" value="LDH C-terminal domain-like"/>
    <property type="match status" value="1"/>
</dbReference>
<keyword evidence="8" id="KW-0533">Nickel</keyword>
<evidence type="ECO:0000259" key="11">
    <source>
        <dbReference type="Pfam" id="PF11975"/>
    </source>
</evidence>
<keyword evidence="13" id="KW-1185">Reference proteome</keyword>
<dbReference type="SUPFAM" id="SSF51735">
    <property type="entry name" value="NAD(P)-binding Rossmann-fold domains"/>
    <property type="match status" value="1"/>
</dbReference>
<dbReference type="InterPro" id="IPR015955">
    <property type="entry name" value="Lactate_DH/Glyco_Ohase_4_C"/>
</dbReference>
<keyword evidence="4 10" id="KW-0520">NAD</keyword>
<comment type="caution">
    <text evidence="12">The sequence shown here is derived from an EMBL/GenBank/DDBJ whole genome shotgun (WGS) entry which is preliminary data.</text>
</comment>
<dbReference type="PANTHER" id="PTHR32092:SF5">
    <property type="entry name" value="6-PHOSPHO-BETA-GLUCOSIDASE"/>
    <property type="match status" value="1"/>
</dbReference>
<keyword evidence="2 8" id="KW-0479">Metal-binding</keyword>
<evidence type="ECO:0000313" key="12">
    <source>
        <dbReference type="EMBL" id="TQM00495.1"/>
    </source>
</evidence>
<evidence type="ECO:0000256" key="6">
    <source>
        <dbReference type="ARBA" id="ARBA00023295"/>
    </source>
</evidence>
<feature type="site" description="Increases basicity of active site Tyr" evidence="9">
    <location>
        <position position="106"/>
    </location>
</feature>
<dbReference type="RefSeq" id="WP_141960083.1">
    <property type="nucleotide sequence ID" value="NZ_VFOZ01000001.1"/>
</dbReference>
<keyword evidence="8" id="KW-0170">Cobalt</keyword>
<accession>A0A543CTS0</accession>
<proteinExistence type="inferred from homology"/>
<evidence type="ECO:0000256" key="8">
    <source>
        <dbReference type="PIRSR" id="PIRSR601088-3"/>
    </source>
</evidence>
<dbReference type="GO" id="GO:0004553">
    <property type="term" value="F:hydrolase activity, hydrolyzing O-glycosyl compounds"/>
    <property type="evidence" value="ECO:0007669"/>
    <property type="project" value="InterPro"/>
</dbReference>
<dbReference type="Pfam" id="PF02056">
    <property type="entry name" value="Glyco_hydro_4"/>
    <property type="match status" value="1"/>
</dbReference>
<dbReference type="GO" id="GO:0016616">
    <property type="term" value="F:oxidoreductase activity, acting on the CH-OH group of donors, NAD or NADP as acceptor"/>
    <property type="evidence" value="ECO:0007669"/>
    <property type="project" value="InterPro"/>
</dbReference>
<dbReference type="Pfam" id="PF11975">
    <property type="entry name" value="Glyco_hydro_4C"/>
    <property type="match status" value="1"/>
</dbReference>
<evidence type="ECO:0000256" key="3">
    <source>
        <dbReference type="ARBA" id="ARBA00022801"/>
    </source>
</evidence>
<evidence type="ECO:0000256" key="2">
    <source>
        <dbReference type="ARBA" id="ARBA00022723"/>
    </source>
</evidence>
<comment type="similarity">
    <text evidence="1 10">Belongs to the glycosyl hydrolase 4 family.</text>
</comment>
<evidence type="ECO:0000256" key="5">
    <source>
        <dbReference type="ARBA" id="ARBA00023211"/>
    </source>
</evidence>
<dbReference type="GO" id="GO:0046872">
    <property type="term" value="F:metal ion binding"/>
    <property type="evidence" value="ECO:0007669"/>
    <property type="project" value="UniProtKB-KW"/>
</dbReference>
<feature type="binding site" evidence="8">
    <location>
        <position position="165"/>
    </location>
    <ligand>
        <name>Mn(2+)</name>
        <dbReference type="ChEBI" id="CHEBI:29035"/>
    </ligand>
</feature>
<name>A0A543CTS0_9ACTN</name>
<reference evidence="12 13" key="1">
    <citation type="submission" date="2019-06" db="EMBL/GenBank/DDBJ databases">
        <title>Sequencing the genomes of 1000 actinobacteria strains.</title>
        <authorList>
            <person name="Klenk H.-P."/>
        </authorList>
    </citation>
    <scope>NUCLEOTIDE SEQUENCE [LARGE SCALE GENOMIC DNA]</scope>
    <source>
        <strain evidence="12 13">DSM 102200</strain>
    </source>
</reference>
<dbReference type="PRINTS" id="PR00732">
    <property type="entry name" value="GLHYDRLASE4"/>
</dbReference>
<dbReference type="PANTHER" id="PTHR32092">
    <property type="entry name" value="6-PHOSPHO-BETA-GLUCOSIDASE-RELATED"/>
    <property type="match status" value="1"/>
</dbReference>
<sequence>MKITVVGGGSTYTPELVEGFARRAGVLPVDELVLYDISPERLRVVGGLAGRILARHGFPGRLTTTVELGPALDGADAVLIQLRVGGQAARLVDETLPNEFGLIGQETTGPGGFAKALRTVPLVLDIAEEVRRRARPGAWIVDFTNPVGIVTRALLDAGHRAVGLCNVAIKFQRDLAVRLGVSPDRVRLGHAGLNHLSWIRSVTADGVERLPELLAGDTLTELAEQVRVPAGLLQDLGAIPSYYLHYFYCTDHELSGQLSGPHRAEQVLAIERELLALYEDPALDRKPELLESRGGAYYSEAAAALVTSLLTGDGAHHYVDVRNNGVVAGLPDEAVVEVPAHVDTGGPHPVPVPPLPPEMLGLVQAVTAYETLTIEAALTGDRSVARRALVANPLVRQWESAAPLLDALLEANRAYLPRFSGDANG</sequence>
<evidence type="ECO:0000256" key="7">
    <source>
        <dbReference type="PIRSR" id="PIRSR601088-2"/>
    </source>
</evidence>
<dbReference type="InterPro" id="IPR001088">
    <property type="entry name" value="Glyco_hydro_4"/>
</dbReference>
<dbReference type="Gene3D" id="3.90.110.10">
    <property type="entry name" value="Lactate dehydrogenase/glycoside hydrolase, family 4, C-terminal"/>
    <property type="match status" value="1"/>
</dbReference>
<dbReference type="OrthoDB" id="9767022at2"/>
<protein>
    <submittedName>
        <fullName evidence="12">6-phospho-beta-glucosidase</fullName>
    </submittedName>
</protein>
<feature type="binding site" evidence="7">
    <location>
        <position position="145"/>
    </location>
    <ligand>
        <name>substrate</name>
    </ligand>
</feature>
<keyword evidence="8" id="KW-0408">Iron</keyword>
<keyword evidence="3 10" id="KW-0378">Hydrolase</keyword>
<gene>
    <name evidence="12" type="ORF">FB559_6208</name>
</gene>
<dbReference type="Proteomes" id="UP000316096">
    <property type="component" value="Unassembled WGS sequence"/>
</dbReference>
<dbReference type="CDD" id="cd05296">
    <property type="entry name" value="GH4_P_beta_glucosidase"/>
    <property type="match status" value="1"/>
</dbReference>
<dbReference type="EMBL" id="VFOZ01000001">
    <property type="protein sequence ID" value="TQM00495.1"/>
    <property type="molecule type" value="Genomic_DNA"/>
</dbReference>
<feature type="binding site" evidence="8">
    <location>
        <position position="195"/>
    </location>
    <ligand>
        <name>Mn(2+)</name>
        <dbReference type="ChEBI" id="CHEBI:29035"/>
    </ligand>
</feature>
<evidence type="ECO:0000256" key="9">
    <source>
        <dbReference type="PIRSR" id="PIRSR601088-4"/>
    </source>
</evidence>
<organism evidence="12 13">
    <name type="scientific">Actinoallomurus bryophytorum</name>
    <dbReference type="NCBI Taxonomy" id="1490222"/>
    <lineage>
        <taxon>Bacteria</taxon>
        <taxon>Bacillati</taxon>
        <taxon>Actinomycetota</taxon>
        <taxon>Actinomycetes</taxon>
        <taxon>Streptosporangiales</taxon>
        <taxon>Thermomonosporaceae</taxon>
        <taxon>Actinoallomurus</taxon>
    </lineage>
</organism>
<dbReference type="GO" id="GO:0005975">
    <property type="term" value="P:carbohydrate metabolic process"/>
    <property type="evidence" value="ECO:0007669"/>
    <property type="project" value="InterPro"/>
</dbReference>
<feature type="domain" description="Glycosyl hydrolase family 4 C-terminal" evidence="11">
    <location>
        <begin position="191"/>
        <end position="395"/>
    </location>
</feature>
<dbReference type="InterPro" id="IPR036291">
    <property type="entry name" value="NAD(P)-bd_dom_sf"/>
</dbReference>
<evidence type="ECO:0000256" key="1">
    <source>
        <dbReference type="ARBA" id="ARBA00010141"/>
    </source>
</evidence>
<evidence type="ECO:0000256" key="10">
    <source>
        <dbReference type="RuleBase" id="RU361152"/>
    </source>
</evidence>
<evidence type="ECO:0000256" key="4">
    <source>
        <dbReference type="ARBA" id="ARBA00023027"/>
    </source>
</evidence>
<keyword evidence="6 10" id="KW-0326">Glycosidase</keyword>
<keyword evidence="5 8" id="KW-0464">Manganese</keyword>
<feature type="binding site" evidence="7">
    <location>
        <position position="90"/>
    </location>
    <ligand>
        <name>substrate</name>
    </ligand>
</feature>
<comment type="cofactor">
    <cofactor evidence="10">
        <name>NAD(+)</name>
        <dbReference type="ChEBI" id="CHEBI:57540"/>
    </cofactor>
    <text evidence="10">Binds 1 NAD(+) per subunit.</text>
</comment>